<dbReference type="InterPro" id="IPR013103">
    <property type="entry name" value="RVT_2"/>
</dbReference>
<dbReference type="EnsemblPlants" id="evm.model.06.731">
    <property type="protein sequence ID" value="cds.evm.model.06.731"/>
    <property type="gene ID" value="evm.TU.06.731"/>
</dbReference>
<proteinExistence type="predicted"/>
<dbReference type="EMBL" id="UZAU01000575">
    <property type="status" value="NOT_ANNOTATED_CDS"/>
    <property type="molecule type" value="Genomic_DNA"/>
</dbReference>
<name>A0A803PZP0_CANSA</name>
<evidence type="ECO:0000256" key="1">
    <source>
        <dbReference type="ARBA" id="ARBA00022750"/>
    </source>
</evidence>
<accession>A0A803PZP0</accession>
<keyword evidence="6" id="KW-1185">Reference proteome</keyword>
<dbReference type="PANTHER" id="PTHR11439:SF500">
    <property type="entry name" value="RNA-DIRECTED DNA POLYMERASE"/>
    <property type="match status" value="1"/>
</dbReference>
<reference evidence="5" key="2">
    <citation type="submission" date="2021-03" db="UniProtKB">
        <authorList>
            <consortium name="EnsemblPlants"/>
        </authorList>
    </citation>
    <scope>IDENTIFICATION</scope>
</reference>
<evidence type="ECO:0000256" key="2">
    <source>
        <dbReference type="SAM" id="MobiDB-lite"/>
    </source>
</evidence>
<organism evidence="5 6">
    <name type="scientific">Cannabis sativa</name>
    <name type="common">Hemp</name>
    <name type="synonym">Marijuana</name>
    <dbReference type="NCBI Taxonomy" id="3483"/>
    <lineage>
        <taxon>Eukaryota</taxon>
        <taxon>Viridiplantae</taxon>
        <taxon>Streptophyta</taxon>
        <taxon>Embryophyta</taxon>
        <taxon>Tracheophyta</taxon>
        <taxon>Spermatophyta</taxon>
        <taxon>Magnoliopsida</taxon>
        <taxon>eudicotyledons</taxon>
        <taxon>Gunneridae</taxon>
        <taxon>Pentapetalae</taxon>
        <taxon>rosids</taxon>
        <taxon>fabids</taxon>
        <taxon>Rosales</taxon>
        <taxon>Cannabaceae</taxon>
        <taxon>Cannabis</taxon>
    </lineage>
</organism>
<dbReference type="InterPro" id="IPR054722">
    <property type="entry name" value="PolX-like_BBD"/>
</dbReference>
<dbReference type="Pfam" id="PF07727">
    <property type="entry name" value="RVT_2"/>
    <property type="match status" value="1"/>
</dbReference>
<dbReference type="AlphaFoldDB" id="A0A803PZP0"/>
<evidence type="ECO:0000313" key="6">
    <source>
        <dbReference type="Proteomes" id="UP000596661"/>
    </source>
</evidence>
<evidence type="ECO:0000259" key="4">
    <source>
        <dbReference type="Pfam" id="PF22936"/>
    </source>
</evidence>
<dbReference type="SUPFAM" id="SSF56672">
    <property type="entry name" value="DNA/RNA polymerases"/>
    <property type="match status" value="1"/>
</dbReference>
<protein>
    <recommendedName>
        <fullName evidence="7">Reverse transcriptase Ty1/copia-type domain-containing protein</fullName>
    </recommendedName>
</protein>
<feature type="region of interest" description="Disordered" evidence="2">
    <location>
        <begin position="93"/>
        <end position="137"/>
    </location>
</feature>
<feature type="compositionally biased region" description="Polar residues" evidence="2">
    <location>
        <begin position="97"/>
        <end position="114"/>
    </location>
</feature>
<reference evidence="5" key="1">
    <citation type="submission" date="2018-11" db="EMBL/GenBank/DDBJ databases">
        <authorList>
            <person name="Grassa J C."/>
        </authorList>
    </citation>
    <scope>NUCLEOTIDE SEQUENCE [LARGE SCALE GENOMIC DNA]</scope>
</reference>
<evidence type="ECO:0000313" key="5">
    <source>
        <dbReference type="EnsemblPlants" id="cds.evm.model.06.731"/>
    </source>
</evidence>
<dbReference type="InterPro" id="IPR043502">
    <property type="entry name" value="DNA/RNA_pol_sf"/>
</dbReference>
<dbReference type="GO" id="GO:0004190">
    <property type="term" value="F:aspartic-type endopeptidase activity"/>
    <property type="evidence" value="ECO:0007669"/>
    <property type="project" value="UniProtKB-KW"/>
</dbReference>
<keyword evidence="1" id="KW-0064">Aspartyl protease</keyword>
<keyword evidence="1" id="KW-0645">Protease</keyword>
<feature type="region of interest" description="Disordered" evidence="2">
    <location>
        <begin position="1"/>
        <end position="26"/>
    </location>
</feature>
<feature type="domain" description="Retrovirus-related Pol polyprotein from transposon TNT 1-94-like beta-barrel" evidence="4">
    <location>
        <begin position="199"/>
        <end position="253"/>
    </location>
</feature>
<feature type="domain" description="Reverse transcriptase Ty1/copia-type" evidence="3">
    <location>
        <begin position="423"/>
        <end position="602"/>
    </location>
</feature>
<sequence>MAAPQEQTKGGLVTSTNKDGASPSQLLNTYPQQLTTLNQPFSLKLDKNNFTLWKTMVSTIVRDHRLHGYLNGIKMCPPEFIPVTGEAKYEGELETNPKGNSTGRGRGSHNSNQYTGNGGRFSGNKGSSGRFRGRGRTNTLRPTCQVCGKYGHSTTVCYNRFDESYMGADPNNTNGGNKTPQTNHNAFIANPEVLESDAWFADSGASNHITSDVAALSQKQPYGGKEKVIVGDGSKLSISHVGSGNLDTNDGYNTSHKGYNCLTPTGCIYISRNVVFNELEFPFKHGFLNNYKTPKPVIIHSSSCSTLPIPTFKDHRTSRYVHPQPEAFSEASPDLEPVSEIDAAISDAEPAAAASPQLTLATALQPTYQMMTRAKEGIFKPKTYLSSAKATATYAEPESVEEALKHPWWNNAMNTEVVALKKNRTWVLVPPSNSQNLVGNKWIFSIKLRADGTVERLKARLVAKGFHQRPRIDYGETFSPVIKASTVRIVVTIAASRGWEIRQLDINNAFLNGILKEEVFMAQPQGLEEKGKENWVCKLNKSIYGLKQAPRAWFDKLKGTLITWKFENSRADTSVFFYKTEKSVILVLIYVDDIIVTGNDATKFFLGIEVFRDETGLYLTQTRYIKDILKKVNLINLKPCPTPVTAGKPLSIKDGEPMHNSSVYRSIIGSLQYLCHTRPDIAYSVNTLSQFLQGPTTVHWNALKRVLRYLKGSKHLRLHISCNNKLNIIGFCDADWACCPDDRRSVAGY</sequence>
<dbReference type="PANTHER" id="PTHR11439">
    <property type="entry name" value="GAG-POL-RELATED RETROTRANSPOSON"/>
    <property type="match status" value="1"/>
</dbReference>
<evidence type="ECO:0000259" key="3">
    <source>
        <dbReference type="Pfam" id="PF07727"/>
    </source>
</evidence>
<keyword evidence="1" id="KW-0378">Hydrolase</keyword>
<dbReference type="Gramene" id="evm.model.06.731">
    <property type="protein sequence ID" value="cds.evm.model.06.731"/>
    <property type="gene ID" value="evm.TU.06.731"/>
</dbReference>
<dbReference type="Proteomes" id="UP000596661">
    <property type="component" value="Chromosome 6"/>
</dbReference>
<dbReference type="Pfam" id="PF22936">
    <property type="entry name" value="Pol_BBD"/>
    <property type="match status" value="1"/>
</dbReference>
<evidence type="ECO:0008006" key="7">
    <source>
        <dbReference type="Google" id="ProtNLM"/>
    </source>
</evidence>